<dbReference type="OrthoDB" id="9760715at2"/>
<evidence type="ECO:0000313" key="6">
    <source>
        <dbReference type="EMBL" id="NBJ91242.1"/>
    </source>
</evidence>
<protein>
    <submittedName>
        <fullName evidence="6">Helicase</fullName>
    </submittedName>
</protein>
<dbReference type="InterPro" id="IPR049730">
    <property type="entry name" value="SNF2/RAD54-like_C"/>
</dbReference>
<dbReference type="CDD" id="cd18012">
    <property type="entry name" value="DEXQc_arch_SWI2_SNF2"/>
    <property type="match status" value="1"/>
</dbReference>
<dbReference type="InterPro" id="IPR013663">
    <property type="entry name" value="Helicase_SWF/SNF/SWI_bac"/>
</dbReference>
<reference evidence="6" key="1">
    <citation type="submission" date="2018-09" db="EMBL/GenBank/DDBJ databases">
        <title>Murine metabolic-syndrome-specific gut microbial biobank.</title>
        <authorList>
            <person name="Liu C."/>
        </authorList>
    </citation>
    <scope>NUCLEOTIDE SEQUENCE</scope>
    <source>
        <strain evidence="6">D42-62</strain>
    </source>
</reference>
<dbReference type="GO" id="GO:0008270">
    <property type="term" value="F:zinc ion binding"/>
    <property type="evidence" value="ECO:0007669"/>
    <property type="project" value="UniProtKB-KW"/>
</dbReference>
<dbReference type="SUPFAM" id="SSF52540">
    <property type="entry name" value="P-loop containing nucleoside triphosphate hydrolases"/>
    <property type="match status" value="2"/>
</dbReference>
<keyword evidence="2" id="KW-0479">Metal-binding</keyword>
<keyword evidence="2" id="KW-0862">Zinc</keyword>
<dbReference type="EMBL" id="QZDT01000001">
    <property type="protein sequence ID" value="NBJ91242.1"/>
    <property type="molecule type" value="Genomic_DNA"/>
</dbReference>
<feature type="domain" description="Helicase ATP-binding" evidence="4">
    <location>
        <begin position="659"/>
        <end position="823"/>
    </location>
</feature>
<dbReference type="AlphaFoldDB" id="A0A9X5GRM7"/>
<comment type="caution">
    <text evidence="6">The sequence shown here is derived from an EMBL/GenBank/DDBJ whole genome shotgun (WGS) entry which is preliminary data.</text>
</comment>
<evidence type="ECO:0000259" key="4">
    <source>
        <dbReference type="PROSITE" id="PS51192"/>
    </source>
</evidence>
<name>A0A9X5GRM7_9FIRM</name>
<dbReference type="InterPro" id="IPR038718">
    <property type="entry name" value="SNF2-like_sf"/>
</dbReference>
<dbReference type="RefSeq" id="WP_160558320.1">
    <property type="nucleotide sequence ID" value="NZ_QZDT01000001.1"/>
</dbReference>
<sequence>MLNKRQIKKLTNSVAYNRGVELFYGNMVETFEVENRDEFEIKIRAKVHGSGRKKYHVEILVDYLTDEMEECYCECPAFYNYEGICKHCVAVLLEAENHQLGQQTIFDFVEDESRNDNKKYLRDYINPGELFGQGHRSRHARETTPAMKELLNRQTVKATMALLPKGDYGKVELEPFLDCSNNGIFVEFKLGVDTKYVMKDIFEFVGNVELEQEHSYGKKLKFLHTLEAFAKGSQELVKFLLRWVQENGGSYVQYAYGNYYGASFPKLRKMPLSGADFEDFLECLKERDITMNVNMTGERSWRLTEDKLIRNMWIKGEKDGIEVSTEVLFGFFCFHYVIMFKEGLIYREKKEDLAQVQDFISCMAQMPDRKLYIAKEDVPVFCRELLPVLEKHYQCKRENFEPSDYGVVPVIFEIYLDAPQQDFITCKVYALYGERKYDVYQKDEKKGERDAVKETLVGNIVASYCNAFDEKERAMVLSGDEDKIYELLVYGIPKFQELGEVYVSDALKRIHVIRHSKVEVGVSLSGDLLELTVSAGDMSREELIEILSKYDRKKKYFRLKNGSFIDVEDDGMQTLLGIKEDLNLTESQLKKEKMNVPKYRAMYLDSELREKQNLLAIRSRTFKELIRNMKTIEDNDFEIPASLESILREYQKVGFLWLKTLRHNGFGGILADDMGLGKTLQIIAFLLSEFLDAKADDNRRCLIVTPASLVFNWNSEFNRFAPSLPVKMVTGPAAERKEIIETAQTRDILITSYELLKRDLPQYKDVSFFCQIIDEAQYIKNHNTQAAKAVKEIESGHRFALTGTPIENKLSELWSIFDYLMPGFLYGYQRFRTEIEVPALQNNSEEAMGRLQKMVRPFILRRLKKDVLTDLPDKLEECVYGHMEGEQWKLYCAHVQRIKMLVDKQSDEEFKSAKIQILSELLKLRQLCCDPSLVYENYVNSSEKAVMCLDLIRNAVSGGHKVLLFSQFTSMLENLQKELDKENLSYYTLTGATPKEKRLQLVESFNWDETNVFCISLKAGGTGLNLTAADIVIHYDPWWNLAVQNQATDRAHRIGQKNVVNVYKLIMKDTIEENIVKLQERKRELAEQVLSGEGLGNGNFTREELLELLEM</sequence>
<dbReference type="SMART" id="SM00490">
    <property type="entry name" value="HELICc"/>
    <property type="match status" value="1"/>
</dbReference>
<dbReference type="Gene3D" id="3.40.50.10810">
    <property type="entry name" value="Tandem AAA-ATPase domain"/>
    <property type="match status" value="1"/>
</dbReference>
<dbReference type="PROSITE" id="PS50966">
    <property type="entry name" value="ZF_SWIM"/>
    <property type="match status" value="1"/>
</dbReference>
<dbReference type="CDD" id="cd18793">
    <property type="entry name" value="SF2_C_SNF"/>
    <property type="match status" value="1"/>
</dbReference>
<dbReference type="PROSITE" id="PS51194">
    <property type="entry name" value="HELICASE_CTER"/>
    <property type="match status" value="1"/>
</dbReference>
<dbReference type="Pfam" id="PF08455">
    <property type="entry name" value="SNF2_assoc"/>
    <property type="match status" value="1"/>
</dbReference>
<evidence type="ECO:0000313" key="7">
    <source>
        <dbReference type="Proteomes" id="UP001154420"/>
    </source>
</evidence>
<dbReference type="GO" id="GO:0004386">
    <property type="term" value="F:helicase activity"/>
    <property type="evidence" value="ECO:0007669"/>
    <property type="project" value="UniProtKB-KW"/>
</dbReference>
<accession>A0A9X5GRM7</accession>
<dbReference type="GO" id="GO:0016787">
    <property type="term" value="F:hydrolase activity"/>
    <property type="evidence" value="ECO:0007669"/>
    <property type="project" value="UniProtKB-KW"/>
</dbReference>
<keyword evidence="2" id="KW-0863">Zinc-finger</keyword>
<proteinExistence type="predicted"/>
<dbReference type="GO" id="GO:0005524">
    <property type="term" value="F:ATP binding"/>
    <property type="evidence" value="ECO:0007669"/>
    <property type="project" value="InterPro"/>
</dbReference>
<dbReference type="InterPro" id="IPR027417">
    <property type="entry name" value="P-loop_NTPase"/>
</dbReference>
<feature type="domain" description="Helicase C-terminal" evidence="5">
    <location>
        <begin position="947"/>
        <end position="1106"/>
    </location>
</feature>
<dbReference type="Proteomes" id="UP001154420">
    <property type="component" value="Unassembled WGS sequence"/>
</dbReference>
<gene>
    <name evidence="6" type="ORF">D5281_01255</name>
</gene>
<dbReference type="InterPro" id="IPR001650">
    <property type="entry name" value="Helicase_C-like"/>
</dbReference>
<dbReference type="Pfam" id="PF04434">
    <property type="entry name" value="SWIM"/>
    <property type="match status" value="1"/>
</dbReference>
<keyword evidence="6" id="KW-0067">ATP-binding</keyword>
<keyword evidence="6" id="KW-0547">Nucleotide-binding</keyword>
<evidence type="ECO:0000256" key="2">
    <source>
        <dbReference type="PROSITE-ProRule" id="PRU00325"/>
    </source>
</evidence>
<evidence type="ECO:0000259" key="5">
    <source>
        <dbReference type="PROSITE" id="PS51194"/>
    </source>
</evidence>
<dbReference type="Gene3D" id="3.40.50.300">
    <property type="entry name" value="P-loop containing nucleotide triphosphate hydrolases"/>
    <property type="match status" value="1"/>
</dbReference>
<dbReference type="PANTHER" id="PTHR10799">
    <property type="entry name" value="SNF2/RAD54 HELICASE FAMILY"/>
    <property type="match status" value="1"/>
</dbReference>
<dbReference type="InterPro" id="IPR014001">
    <property type="entry name" value="Helicase_ATP-bd"/>
</dbReference>
<dbReference type="InterPro" id="IPR007527">
    <property type="entry name" value="Znf_SWIM"/>
</dbReference>
<dbReference type="PROSITE" id="PS51192">
    <property type="entry name" value="HELICASE_ATP_BIND_1"/>
    <property type="match status" value="1"/>
</dbReference>
<dbReference type="Pfam" id="PF00176">
    <property type="entry name" value="SNF2-rel_dom"/>
    <property type="match status" value="1"/>
</dbReference>
<feature type="domain" description="SWIM-type" evidence="3">
    <location>
        <begin position="55"/>
        <end position="96"/>
    </location>
</feature>
<keyword evidence="6" id="KW-0347">Helicase</keyword>
<keyword evidence="7" id="KW-1185">Reference proteome</keyword>
<keyword evidence="1" id="KW-0378">Hydrolase</keyword>
<dbReference type="SMART" id="SM00487">
    <property type="entry name" value="DEXDc"/>
    <property type="match status" value="1"/>
</dbReference>
<evidence type="ECO:0000256" key="1">
    <source>
        <dbReference type="ARBA" id="ARBA00022801"/>
    </source>
</evidence>
<evidence type="ECO:0000259" key="3">
    <source>
        <dbReference type="PROSITE" id="PS50966"/>
    </source>
</evidence>
<dbReference type="InterPro" id="IPR000330">
    <property type="entry name" value="SNF2_N"/>
</dbReference>
<organism evidence="6 7">
    <name type="scientific">Parablautia muri</name>
    <dbReference type="NCBI Taxonomy" id="2320879"/>
    <lineage>
        <taxon>Bacteria</taxon>
        <taxon>Bacillati</taxon>
        <taxon>Bacillota</taxon>
        <taxon>Clostridia</taxon>
        <taxon>Lachnospirales</taxon>
        <taxon>Lachnospiraceae</taxon>
        <taxon>Parablautia</taxon>
    </lineage>
</organism>
<dbReference type="Pfam" id="PF00271">
    <property type="entry name" value="Helicase_C"/>
    <property type="match status" value="1"/>
</dbReference>